<dbReference type="PANTHER" id="PTHR38459:SF5">
    <property type="entry name" value="CELL WALL TEICHOIC ACID GLYCOSYLATION PROTEIN GTCA"/>
    <property type="match status" value="1"/>
</dbReference>
<keyword evidence="9" id="KW-1185">Reference proteome</keyword>
<reference evidence="9" key="1">
    <citation type="submission" date="2015-07" db="EMBL/GenBank/DDBJ databases">
        <title>Lactobacillus ginsenosidimutans/EMML 3141/ whole genome sequencing.</title>
        <authorList>
            <person name="Kim M.K."/>
            <person name="Im W.-T."/>
            <person name="Srinivasan S."/>
            <person name="Lee J.-J."/>
        </authorList>
    </citation>
    <scope>NUCLEOTIDE SEQUENCE [LARGE SCALE GENOMIC DNA]</scope>
    <source>
        <strain evidence="9">EMML 3041</strain>
    </source>
</reference>
<feature type="domain" description="GtrA/DPMS transmembrane" evidence="7">
    <location>
        <begin position="13"/>
        <end position="128"/>
    </location>
</feature>
<evidence type="ECO:0000256" key="3">
    <source>
        <dbReference type="ARBA" id="ARBA00022692"/>
    </source>
</evidence>
<gene>
    <name evidence="8" type="ORF">ABM34_11630</name>
</gene>
<dbReference type="GO" id="GO:0005886">
    <property type="term" value="C:plasma membrane"/>
    <property type="evidence" value="ECO:0007669"/>
    <property type="project" value="TreeGrafter"/>
</dbReference>
<evidence type="ECO:0000256" key="1">
    <source>
        <dbReference type="ARBA" id="ARBA00004141"/>
    </source>
</evidence>
<dbReference type="OrthoDB" id="2317964at2"/>
<dbReference type="GO" id="GO:0000271">
    <property type="term" value="P:polysaccharide biosynthetic process"/>
    <property type="evidence" value="ECO:0007669"/>
    <property type="project" value="InterPro"/>
</dbReference>
<evidence type="ECO:0000256" key="5">
    <source>
        <dbReference type="ARBA" id="ARBA00023136"/>
    </source>
</evidence>
<keyword evidence="4 6" id="KW-1133">Transmembrane helix</keyword>
<organism evidence="8 9">
    <name type="scientific">Companilactobacillus ginsenosidimutans</name>
    <dbReference type="NCBI Taxonomy" id="1007676"/>
    <lineage>
        <taxon>Bacteria</taxon>
        <taxon>Bacillati</taxon>
        <taxon>Bacillota</taxon>
        <taxon>Bacilli</taxon>
        <taxon>Lactobacillales</taxon>
        <taxon>Lactobacillaceae</taxon>
        <taxon>Companilactobacillus</taxon>
    </lineage>
</organism>
<name>A0A0H4R2Y1_9LACO</name>
<dbReference type="STRING" id="1007676.ABM34_11630"/>
<feature type="transmembrane region" description="Helical" evidence="6">
    <location>
        <begin position="79"/>
        <end position="101"/>
    </location>
</feature>
<dbReference type="EMBL" id="CP012034">
    <property type="protein sequence ID" value="AKP68120.1"/>
    <property type="molecule type" value="Genomic_DNA"/>
</dbReference>
<comment type="subcellular location">
    <subcellularLocation>
        <location evidence="1">Membrane</location>
        <topology evidence="1">Multi-pass membrane protein</topology>
    </subcellularLocation>
</comment>
<dbReference type="InterPro" id="IPR007267">
    <property type="entry name" value="GtrA_DPMS_TM"/>
</dbReference>
<protein>
    <submittedName>
        <fullName evidence="8">Teichoic acid glycosylation protein</fullName>
    </submittedName>
</protein>
<keyword evidence="3 6" id="KW-0812">Transmembrane</keyword>
<evidence type="ECO:0000256" key="2">
    <source>
        <dbReference type="ARBA" id="ARBA00009399"/>
    </source>
</evidence>
<dbReference type="Pfam" id="PF04138">
    <property type="entry name" value="GtrA_DPMS_TM"/>
    <property type="match status" value="1"/>
</dbReference>
<dbReference type="PATRIC" id="fig|1007676.4.peg.2351"/>
<feature type="transmembrane region" description="Helical" evidence="6">
    <location>
        <begin position="12"/>
        <end position="31"/>
    </location>
</feature>
<dbReference type="Proteomes" id="UP000036106">
    <property type="component" value="Chromosome"/>
</dbReference>
<evidence type="ECO:0000313" key="9">
    <source>
        <dbReference type="Proteomes" id="UP000036106"/>
    </source>
</evidence>
<keyword evidence="5 6" id="KW-0472">Membrane</keyword>
<dbReference type="InterPro" id="IPR051401">
    <property type="entry name" value="GtrA_CellWall_Glycosyl"/>
</dbReference>
<dbReference type="AlphaFoldDB" id="A0A0H4R2Y1"/>
<evidence type="ECO:0000256" key="6">
    <source>
        <dbReference type="SAM" id="Phobius"/>
    </source>
</evidence>
<comment type="similarity">
    <text evidence="2">Belongs to the GtrA family.</text>
</comment>
<evidence type="ECO:0000313" key="8">
    <source>
        <dbReference type="EMBL" id="AKP68120.1"/>
    </source>
</evidence>
<evidence type="ECO:0000256" key="4">
    <source>
        <dbReference type="ARBA" id="ARBA00022989"/>
    </source>
</evidence>
<dbReference type="KEGG" id="lgn:ABM34_11630"/>
<proteinExistence type="inferred from homology"/>
<dbReference type="PANTHER" id="PTHR38459">
    <property type="entry name" value="PROPHAGE BACTOPRENOL-LINKED GLUCOSE TRANSLOCASE HOMOLOG"/>
    <property type="match status" value="1"/>
</dbReference>
<sequence length="153" mass="18259">MDAIKKHRDFLMYCIFGFLASLLNIAIFNIGHNNLHMQLWVANTLAWFISNTFSFFVTKVYVFRTDMKDYSKLLHEGTYFLVSRILSLIIDDLFMIVAVLILPWNNLIIKAIDQVIVGLFNYFSSKWIFDYNNRHLLQKLKEIREKRKEIEKL</sequence>
<feature type="transmembrane region" description="Helical" evidence="6">
    <location>
        <begin position="37"/>
        <end position="58"/>
    </location>
</feature>
<evidence type="ECO:0000259" key="7">
    <source>
        <dbReference type="Pfam" id="PF04138"/>
    </source>
</evidence>
<accession>A0A0H4R2Y1</accession>